<sequence>MGELPITVFAITRNGIKEGYTPPPGHSTVNIIGVYQSGDIQDTPLFLGEIITPSGTKDPSGSPAIYINPPELADKLINYKQNGVPIEITISQALQGF</sequence>
<organism evidence="1 2">
    <name type="scientific">Candidatus Roizmanbacteria bacterium RIFCSPLOWO2_01_FULL_35_13</name>
    <dbReference type="NCBI Taxonomy" id="1802055"/>
    <lineage>
        <taxon>Bacteria</taxon>
        <taxon>Candidatus Roizmaniibacteriota</taxon>
    </lineage>
</organism>
<name>A0A1F7IC06_9BACT</name>
<dbReference type="EMBL" id="MGAF01000024">
    <property type="protein sequence ID" value="OGK40898.1"/>
    <property type="molecule type" value="Genomic_DNA"/>
</dbReference>
<protein>
    <submittedName>
        <fullName evidence="1">Uncharacterized protein</fullName>
    </submittedName>
</protein>
<evidence type="ECO:0000313" key="1">
    <source>
        <dbReference type="EMBL" id="OGK40898.1"/>
    </source>
</evidence>
<comment type="caution">
    <text evidence="1">The sequence shown here is derived from an EMBL/GenBank/DDBJ whole genome shotgun (WGS) entry which is preliminary data.</text>
</comment>
<gene>
    <name evidence="1" type="ORF">A3A74_01570</name>
</gene>
<proteinExistence type="predicted"/>
<accession>A0A1F7IC06</accession>
<evidence type="ECO:0000313" key="2">
    <source>
        <dbReference type="Proteomes" id="UP000179270"/>
    </source>
</evidence>
<reference evidence="1 2" key="1">
    <citation type="journal article" date="2016" name="Nat. Commun.">
        <title>Thousands of microbial genomes shed light on interconnected biogeochemical processes in an aquifer system.</title>
        <authorList>
            <person name="Anantharaman K."/>
            <person name="Brown C.T."/>
            <person name="Hug L.A."/>
            <person name="Sharon I."/>
            <person name="Castelle C.J."/>
            <person name="Probst A.J."/>
            <person name="Thomas B.C."/>
            <person name="Singh A."/>
            <person name="Wilkins M.J."/>
            <person name="Karaoz U."/>
            <person name="Brodie E.L."/>
            <person name="Williams K.H."/>
            <person name="Hubbard S.S."/>
            <person name="Banfield J.F."/>
        </authorList>
    </citation>
    <scope>NUCLEOTIDE SEQUENCE [LARGE SCALE GENOMIC DNA]</scope>
</reference>
<dbReference type="AlphaFoldDB" id="A0A1F7IC06"/>
<dbReference type="Proteomes" id="UP000179270">
    <property type="component" value="Unassembled WGS sequence"/>
</dbReference>